<dbReference type="EMBL" id="CM029040">
    <property type="protein sequence ID" value="KAG2632795.1"/>
    <property type="molecule type" value="Genomic_DNA"/>
</dbReference>
<feature type="compositionally biased region" description="Pro residues" evidence="1">
    <location>
        <begin position="98"/>
        <end position="110"/>
    </location>
</feature>
<protein>
    <submittedName>
        <fullName evidence="2">Uncharacterized protein</fullName>
    </submittedName>
</protein>
<evidence type="ECO:0000256" key="1">
    <source>
        <dbReference type="SAM" id="MobiDB-lite"/>
    </source>
</evidence>
<feature type="region of interest" description="Disordered" evidence="1">
    <location>
        <begin position="56"/>
        <end position="155"/>
    </location>
</feature>
<feature type="compositionally biased region" description="Low complexity" evidence="1">
    <location>
        <begin position="116"/>
        <end position="127"/>
    </location>
</feature>
<sequence length="184" mass="20362">MLTFFEPQKGWAANRTSGPGLGLLLLMSLPHNSFGTRIQLYHTNQVLFRSWPARSCLRPPRRRRGKNECASSSPTHPRLPGPLAPPSSALRRPRAPRRPLPPERSSPCPPVHRQGVPSVSPAAAVDSSPPPLRRYWTARGGDPYGPGQASPSPLLHPVRNPNLSWLLGRIAPRPVPRDRSFREL</sequence>
<reference evidence="2" key="1">
    <citation type="submission" date="2020-05" db="EMBL/GenBank/DDBJ databases">
        <title>WGS assembly of Panicum virgatum.</title>
        <authorList>
            <person name="Lovell J.T."/>
            <person name="Jenkins J."/>
            <person name="Shu S."/>
            <person name="Juenger T.E."/>
            <person name="Schmutz J."/>
        </authorList>
    </citation>
    <scope>NUCLEOTIDE SEQUENCE</scope>
    <source>
        <strain evidence="2">AP13</strain>
    </source>
</reference>
<evidence type="ECO:0000313" key="3">
    <source>
        <dbReference type="Proteomes" id="UP000823388"/>
    </source>
</evidence>
<proteinExistence type="predicted"/>
<organism evidence="2 3">
    <name type="scientific">Panicum virgatum</name>
    <name type="common">Blackwell switchgrass</name>
    <dbReference type="NCBI Taxonomy" id="38727"/>
    <lineage>
        <taxon>Eukaryota</taxon>
        <taxon>Viridiplantae</taxon>
        <taxon>Streptophyta</taxon>
        <taxon>Embryophyta</taxon>
        <taxon>Tracheophyta</taxon>
        <taxon>Spermatophyta</taxon>
        <taxon>Magnoliopsida</taxon>
        <taxon>Liliopsida</taxon>
        <taxon>Poales</taxon>
        <taxon>Poaceae</taxon>
        <taxon>PACMAD clade</taxon>
        <taxon>Panicoideae</taxon>
        <taxon>Panicodae</taxon>
        <taxon>Paniceae</taxon>
        <taxon>Panicinae</taxon>
        <taxon>Panicum</taxon>
        <taxon>Panicum sect. Hiantes</taxon>
    </lineage>
</organism>
<evidence type="ECO:0000313" key="2">
    <source>
        <dbReference type="EMBL" id="KAG2632795.1"/>
    </source>
</evidence>
<keyword evidence="3" id="KW-1185">Reference proteome</keyword>
<dbReference type="AlphaFoldDB" id="A0A8T0VEC7"/>
<comment type="caution">
    <text evidence="2">The sequence shown here is derived from an EMBL/GenBank/DDBJ whole genome shotgun (WGS) entry which is preliminary data.</text>
</comment>
<name>A0A8T0VEC7_PANVG</name>
<dbReference type="Proteomes" id="UP000823388">
    <property type="component" value="Chromosome 2N"/>
</dbReference>
<gene>
    <name evidence="2" type="ORF">PVAP13_2NG128600</name>
</gene>
<accession>A0A8T0VEC7</accession>